<dbReference type="GO" id="GO:0032580">
    <property type="term" value="C:Golgi cisterna membrane"/>
    <property type="evidence" value="ECO:0007669"/>
    <property type="project" value="UniProtKB-SubCell"/>
</dbReference>
<dbReference type="EMBL" id="CAJNON010001127">
    <property type="protein sequence ID" value="CAF1431190.1"/>
    <property type="molecule type" value="Genomic_DNA"/>
</dbReference>
<dbReference type="AlphaFoldDB" id="A0A815MZ67"/>
<keyword evidence="3" id="KW-0333">Golgi apparatus</keyword>
<dbReference type="Proteomes" id="UP000663891">
    <property type="component" value="Unassembled WGS sequence"/>
</dbReference>
<comment type="similarity">
    <text evidence="3">Belongs to the glycosyltransferase 11 family.</text>
</comment>
<dbReference type="InterPro" id="IPR002516">
    <property type="entry name" value="Glyco_trans_11"/>
</dbReference>
<dbReference type="EC" id="2.4.1.-" evidence="3"/>
<evidence type="ECO:0000313" key="6">
    <source>
        <dbReference type="Proteomes" id="UP000663891"/>
    </source>
</evidence>
<dbReference type="Pfam" id="PF01531">
    <property type="entry name" value="Glyco_transf_11"/>
    <property type="match status" value="1"/>
</dbReference>
<dbReference type="EMBL" id="CAJOAY010005554">
    <property type="protein sequence ID" value="CAF4111637.1"/>
    <property type="molecule type" value="Genomic_DNA"/>
</dbReference>
<evidence type="ECO:0000313" key="4">
    <source>
        <dbReference type="EMBL" id="CAF1431190.1"/>
    </source>
</evidence>
<dbReference type="PANTHER" id="PTHR11927">
    <property type="entry name" value="GALACTOSIDE 2-L-FUCOSYLTRANSFERASE"/>
    <property type="match status" value="1"/>
</dbReference>
<comment type="subcellular location">
    <subcellularLocation>
        <location evidence="3">Golgi apparatus</location>
        <location evidence="3">Golgi stack membrane</location>
        <topology evidence="3">Single-pass type II membrane protein</topology>
    </subcellularLocation>
</comment>
<keyword evidence="3" id="KW-0735">Signal-anchor</keyword>
<dbReference type="GO" id="GO:0008107">
    <property type="term" value="F:galactoside 2-alpha-L-fucosyltransferase activity"/>
    <property type="evidence" value="ECO:0007669"/>
    <property type="project" value="InterPro"/>
</dbReference>
<dbReference type="UniPathway" id="UPA00378"/>
<evidence type="ECO:0000313" key="5">
    <source>
        <dbReference type="EMBL" id="CAF4111637.1"/>
    </source>
</evidence>
<gene>
    <name evidence="5" type="ORF">OKA104_LOCUS36241</name>
    <name evidence="4" type="ORF">VCS650_LOCUS38313</name>
</gene>
<organism evidence="4 6">
    <name type="scientific">Adineta steineri</name>
    <dbReference type="NCBI Taxonomy" id="433720"/>
    <lineage>
        <taxon>Eukaryota</taxon>
        <taxon>Metazoa</taxon>
        <taxon>Spiralia</taxon>
        <taxon>Gnathifera</taxon>
        <taxon>Rotifera</taxon>
        <taxon>Eurotatoria</taxon>
        <taxon>Bdelloidea</taxon>
        <taxon>Adinetida</taxon>
        <taxon>Adinetidae</taxon>
        <taxon>Adineta</taxon>
    </lineage>
</organism>
<keyword evidence="3" id="KW-0812">Transmembrane</keyword>
<evidence type="ECO:0000256" key="1">
    <source>
        <dbReference type="ARBA" id="ARBA00022676"/>
    </source>
</evidence>
<keyword evidence="1 3" id="KW-0328">Glycosyltransferase</keyword>
<sequence>MLNIRSKSVDNLQLSKNTALLNDSKECHIILRERGGRLGNRLFMFASAYGLSLTHSCQLYIDQNIIDELQESFEINLTNLLSKPQLNQFTSIKKISNYCSHIPNLLYSNNSYSIELSGYWQVHKYFIDHMEQIKQQLRFKQAILDRVNNFLEKNTNQNSLTSVGIHIRRGDFLLVRRTSSNKYIFNAMSHFLVKYHSVIFIIVSDDKNYCRKTFGHNKNVIVTPDSFNAADDLAILTLCQHTILTAGTFGWWGAFLSQNRLGDVFTDSKADHTPIDVNCRQDDYFPSWFSFLNNTN</sequence>
<protein>
    <recommendedName>
        <fullName evidence="3">L-Fucosyltransferase</fullName>
        <ecNumber evidence="3">2.4.1.-</ecNumber>
    </recommendedName>
</protein>
<dbReference type="Proteomes" id="UP000663881">
    <property type="component" value="Unassembled WGS sequence"/>
</dbReference>
<accession>A0A815MZ67</accession>
<dbReference type="CDD" id="cd11301">
    <property type="entry name" value="Fut1_Fut2_like"/>
    <property type="match status" value="1"/>
</dbReference>
<dbReference type="PANTHER" id="PTHR11927:SF9">
    <property type="entry name" value="L-FUCOSYLTRANSFERASE"/>
    <property type="match status" value="1"/>
</dbReference>
<name>A0A815MZ67_9BILA</name>
<reference evidence="4" key="1">
    <citation type="submission" date="2021-02" db="EMBL/GenBank/DDBJ databases">
        <authorList>
            <person name="Nowell W R."/>
        </authorList>
    </citation>
    <scope>NUCLEOTIDE SEQUENCE</scope>
</reference>
<comment type="pathway">
    <text evidence="3">Protein modification; protein glycosylation.</text>
</comment>
<comment type="caution">
    <text evidence="4">The sequence shown here is derived from an EMBL/GenBank/DDBJ whole genome shotgun (WGS) entry which is preliminary data.</text>
</comment>
<keyword evidence="2 3" id="KW-0808">Transferase</keyword>
<evidence type="ECO:0000256" key="3">
    <source>
        <dbReference type="RuleBase" id="RU363129"/>
    </source>
</evidence>
<dbReference type="GO" id="GO:0005975">
    <property type="term" value="P:carbohydrate metabolic process"/>
    <property type="evidence" value="ECO:0007669"/>
    <property type="project" value="InterPro"/>
</dbReference>
<keyword evidence="3" id="KW-0325">Glycoprotein</keyword>
<evidence type="ECO:0000256" key="2">
    <source>
        <dbReference type="ARBA" id="ARBA00022679"/>
    </source>
</evidence>
<dbReference type="OrthoDB" id="3226at2759"/>
<proteinExistence type="inferred from homology"/>